<dbReference type="GO" id="GO:0051301">
    <property type="term" value="P:cell division"/>
    <property type="evidence" value="ECO:0007669"/>
    <property type="project" value="UniProtKB-KW"/>
</dbReference>
<reference evidence="9 10" key="1">
    <citation type="journal article" date="2016" name="Nat. Commun.">
        <title>Thousands of microbial genomes shed light on interconnected biogeochemical processes in an aquifer system.</title>
        <authorList>
            <person name="Anantharaman K."/>
            <person name="Brown C.T."/>
            <person name="Hug L.A."/>
            <person name="Sharon I."/>
            <person name="Castelle C.J."/>
            <person name="Probst A.J."/>
            <person name="Thomas B.C."/>
            <person name="Singh A."/>
            <person name="Wilkins M.J."/>
            <person name="Karaoz U."/>
            <person name="Brodie E.L."/>
            <person name="Williams K.H."/>
            <person name="Hubbard S.S."/>
            <person name="Banfield J.F."/>
        </authorList>
    </citation>
    <scope>NUCLEOTIDE SEQUENCE [LARGE SCALE GENOMIC DNA]</scope>
</reference>
<dbReference type="GO" id="GO:0003700">
    <property type="term" value="F:DNA-binding transcription factor activity"/>
    <property type="evidence" value="ECO:0007669"/>
    <property type="project" value="UniProtKB-UniRule"/>
</dbReference>
<name>A0A1G2QLC6_9BACT</name>
<comment type="subcellular location">
    <subcellularLocation>
        <location evidence="7">Cytoplasm</location>
        <location evidence="7">Nucleoid</location>
    </subcellularLocation>
</comment>
<evidence type="ECO:0000313" key="10">
    <source>
        <dbReference type="Proteomes" id="UP000177090"/>
    </source>
</evidence>
<dbReference type="GO" id="GO:0000976">
    <property type="term" value="F:transcription cis-regulatory region binding"/>
    <property type="evidence" value="ECO:0007669"/>
    <property type="project" value="TreeGrafter"/>
</dbReference>
<keyword evidence="6 7" id="KW-0804">Transcription</keyword>
<feature type="domain" description="SpoVT-AbrB" evidence="8">
    <location>
        <begin position="76"/>
        <end position="119"/>
    </location>
</feature>
<evidence type="ECO:0000256" key="5">
    <source>
        <dbReference type="ARBA" id="ARBA00023125"/>
    </source>
</evidence>
<keyword evidence="9" id="KW-0131">Cell cycle</keyword>
<dbReference type="PANTHER" id="PTHR34701">
    <property type="entry name" value="TRANSCRIPTIONAL REGULATOR MRAZ"/>
    <property type="match status" value="1"/>
</dbReference>
<keyword evidence="3" id="KW-0677">Repeat</keyword>
<keyword evidence="4 7" id="KW-0805">Transcription regulation</keyword>
<evidence type="ECO:0000256" key="1">
    <source>
        <dbReference type="ARBA" id="ARBA00013860"/>
    </source>
</evidence>
<dbReference type="InterPro" id="IPR037914">
    <property type="entry name" value="SpoVT-AbrB_sf"/>
</dbReference>
<evidence type="ECO:0000256" key="3">
    <source>
        <dbReference type="ARBA" id="ARBA00022737"/>
    </source>
</evidence>
<dbReference type="GO" id="GO:0009295">
    <property type="term" value="C:nucleoid"/>
    <property type="evidence" value="ECO:0007669"/>
    <property type="project" value="UniProtKB-SubCell"/>
</dbReference>
<evidence type="ECO:0000259" key="8">
    <source>
        <dbReference type="PROSITE" id="PS51740"/>
    </source>
</evidence>
<dbReference type="InterPro" id="IPR035644">
    <property type="entry name" value="MraZ_C"/>
</dbReference>
<dbReference type="SUPFAM" id="SSF89447">
    <property type="entry name" value="AbrB/MazE/MraZ-like"/>
    <property type="match status" value="1"/>
</dbReference>
<dbReference type="InterPro" id="IPR020603">
    <property type="entry name" value="MraZ_dom"/>
</dbReference>
<dbReference type="InterPro" id="IPR007159">
    <property type="entry name" value="SpoVT-AbrB_dom"/>
</dbReference>
<evidence type="ECO:0000256" key="7">
    <source>
        <dbReference type="HAMAP-Rule" id="MF_01008"/>
    </source>
</evidence>
<dbReference type="Pfam" id="PF02381">
    <property type="entry name" value="MraZ"/>
    <property type="match status" value="2"/>
</dbReference>
<dbReference type="AlphaFoldDB" id="A0A1G2QLC6"/>
<protein>
    <recommendedName>
        <fullName evidence="1 7">Transcriptional regulator MraZ</fullName>
    </recommendedName>
</protein>
<gene>
    <name evidence="7" type="primary">mraZ</name>
    <name evidence="9" type="ORF">A2569_02795</name>
</gene>
<dbReference type="Proteomes" id="UP000177090">
    <property type="component" value="Unassembled WGS sequence"/>
</dbReference>
<evidence type="ECO:0000256" key="4">
    <source>
        <dbReference type="ARBA" id="ARBA00023015"/>
    </source>
</evidence>
<dbReference type="PANTHER" id="PTHR34701:SF1">
    <property type="entry name" value="TRANSCRIPTIONAL REGULATOR MRAZ"/>
    <property type="match status" value="1"/>
</dbReference>
<dbReference type="GO" id="GO:2000143">
    <property type="term" value="P:negative regulation of DNA-templated transcription initiation"/>
    <property type="evidence" value="ECO:0007669"/>
    <property type="project" value="TreeGrafter"/>
</dbReference>
<dbReference type="InterPro" id="IPR035642">
    <property type="entry name" value="MraZ_N"/>
</dbReference>
<keyword evidence="9" id="KW-0132">Cell division</keyword>
<keyword evidence="5 7" id="KW-0238">DNA-binding</keyword>
<comment type="caution">
    <text evidence="9">The sequence shown here is derived from an EMBL/GenBank/DDBJ whole genome shotgun (WGS) entry which is preliminary data.</text>
</comment>
<dbReference type="InterPro" id="IPR003444">
    <property type="entry name" value="MraZ"/>
</dbReference>
<dbReference type="PROSITE" id="PS51740">
    <property type="entry name" value="SPOVT_ABRB"/>
    <property type="match status" value="2"/>
</dbReference>
<dbReference type="CDD" id="cd16321">
    <property type="entry name" value="MraZ_C"/>
    <property type="match status" value="1"/>
</dbReference>
<proteinExistence type="inferred from homology"/>
<feature type="domain" description="SpoVT-AbrB" evidence="8">
    <location>
        <begin position="5"/>
        <end position="47"/>
    </location>
</feature>
<keyword evidence="2 7" id="KW-0963">Cytoplasm</keyword>
<dbReference type="HAMAP" id="MF_01008">
    <property type="entry name" value="MraZ"/>
    <property type="match status" value="1"/>
</dbReference>
<comment type="subunit">
    <text evidence="7">Forms oligomers.</text>
</comment>
<dbReference type="EMBL" id="MHTL01000007">
    <property type="protein sequence ID" value="OHA60889.1"/>
    <property type="molecule type" value="Genomic_DNA"/>
</dbReference>
<dbReference type="Gene3D" id="3.40.1550.20">
    <property type="entry name" value="Transcriptional regulator MraZ domain"/>
    <property type="match status" value="1"/>
</dbReference>
<evidence type="ECO:0000256" key="2">
    <source>
        <dbReference type="ARBA" id="ARBA00022490"/>
    </source>
</evidence>
<dbReference type="GO" id="GO:0005737">
    <property type="term" value="C:cytoplasm"/>
    <property type="evidence" value="ECO:0007669"/>
    <property type="project" value="UniProtKB-UniRule"/>
</dbReference>
<comment type="similarity">
    <text evidence="7">Belongs to the MraZ family.</text>
</comment>
<dbReference type="STRING" id="1802440.A2569_02795"/>
<sequence>MLIGEYTHTLDDKKRVAIPAKFRKELGKKMIVTRGLDACLTVYPHETWRKLSEKISALPMGTADSRSFGRFIFAGAVETDLDSLGRILIPDFLKEFADLKSKVVIAGLQDHAEIWDEKRWREYRGRIEKEADVLAEKLGDTGIL</sequence>
<dbReference type="CDD" id="cd16320">
    <property type="entry name" value="MraZ_N"/>
    <property type="match status" value="1"/>
</dbReference>
<dbReference type="NCBIfam" id="TIGR00242">
    <property type="entry name" value="division/cell wall cluster transcriptional repressor MraZ"/>
    <property type="match status" value="1"/>
</dbReference>
<evidence type="ECO:0000256" key="6">
    <source>
        <dbReference type="ARBA" id="ARBA00023163"/>
    </source>
</evidence>
<organism evidence="9 10">
    <name type="scientific">Candidatus Vogelbacteria bacterium RIFOXYD1_FULL_51_18</name>
    <dbReference type="NCBI Taxonomy" id="1802440"/>
    <lineage>
        <taxon>Bacteria</taxon>
        <taxon>Candidatus Vogeliibacteriota</taxon>
    </lineage>
</organism>
<accession>A0A1G2QLC6</accession>
<dbReference type="InterPro" id="IPR038619">
    <property type="entry name" value="MraZ_sf"/>
</dbReference>
<evidence type="ECO:0000313" key="9">
    <source>
        <dbReference type="EMBL" id="OHA60889.1"/>
    </source>
</evidence>